<dbReference type="RefSeq" id="WP_057756147.1">
    <property type="nucleotide sequence ID" value="NZ_LJYG01000108.1"/>
</dbReference>
<gene>
    <name evidence="1" type="ORF">AOQ71_33240</name>
</gene>
<organism evidence="1 2">
    <name type="scientific">Bradyrhizobium manausense</name>
    <dbReference type="NCBI Taxonomy" id="989370"/>
    <lineage>
        <taxon>Bacteria</taxon>
        <taxon>Pseudomonadati</taxon>
        <taxon>Pseudomonadota</taxon>
        <taxon>Alphaproteobacteria</taxon>
        <taxon>Hyphomicrobiales</taxon>
        <taxon>Nitrobacteraceae</taxon>
        <taxon>Bradyrhizobium</taxon>
    </lineage>
</organism>
<accession>A0A0R3D1P1</accession>
<comment type="caution">
    <text evidence="1">The sequence shown here is derived from an EMBL/GenBank/DDBJ whole genome shotgun (WGS) entry which is preliminary data.</text>
</comment>
<dbReference type="OrthoDB" id="145933at2"/>
<dbReference type="Proteomes" id="UP000051936">
    <property type="component" value="Unassembled WGS sequence"/>
</dbReference>
<evidence type="ECO:0000313" key="1">
    <source>
        <dbReference type="EMBL" id="KRQ03555.1"/>
    </source>
</evidence>
<evidence type="ECO:0000313" key="2">
    <source>
        <dbReference type="Proteomes" id="UP000051936"/>
    </source>
</evidence>
<name>A0A0R3D1P1_9BRAD</name>
<proteinExistence type="predicted"/>
<evidence type="ECO:0008006" key="3">
    <source>
        <dbReference type="Google" id="ProtNLM"/>
    </source>
</evidence>
<dbReference type="EMBL" id="LJYG01000108">
    <property type="protein sequence ID" value="KRQ03555.1"/>
    <property type="molecule type" value="Genomic_DNA"/>
</dbReference>
<dbReference type="STRING" id="989370.AOQ71_33240"/>
<sequence>MAVLPGDVFLATPGHRESTRWVVGGVPKEGLIPGKEYSILSSCGIVGELIGSSSQRKSPLGKVEFLGRWGSNQANIRDFSAINDDEAGADKGAELYLIVGTSAEVGKTTAGLTILRSLLHQGYSKIAVLKATGTSSIVELMTYRDFGAFTTLDCVDFGLPTTYPSEREDIAPVFDRAIRYMLGLPAQAVLIECGGDILGANVPIFLERLKKARQVDKLVLVAPDSLAAFGGLRILEKMGFAADLLTGPCTDTPTLLARTEKLCGVKAMNMLGPRP</sequence>
<reference evidence="1 2" key="1">
    <citation type="submission" date="2015-09" db="EMBL/GenBank/DDBJ databases">
        <title>Draft Genome Sequence of Bradyrhizobium manausense Strain BR 3351T, a Novel Symbiotic Nitrogen-Fixing Alphaproteobacterium Isolated from Brazilian Amazon Rain Forest.</title>
        <authorList>
            <person name="De Araujo J.L."/>
            <person name="Zilli J.E."/>
        </authorList>
    </citation>
    <scope>NUCLEOTIDE SEQUENCE [LARGE SCALE GENOMIC DNA]</scope>
    <source>
        <strain evidence="1 2">BR3351</strain>
    </source>
</reference>
<keyword evidence="2" id="KW-1185">Reference proteome</keyword>
<protein>
    <recommendedName>
        <fullName evidence="3">DUF1611 domain-containing protein</fullName>
    </recommendedName>
</protein>
<dbReference type="AlphaFoldDB" id="A0A0R3D1P1"/>